<evidence type="ECO:0000256" key="4">
    <source>
        <dbReference type="ARBA" id="ARBA00022989"/>
    </source>
</evidence>
<gene>
    <name evidence="9" type="ORF">DN412_03475</name>
</gene>
<evidence type="ECO:0000256" key="7">
    <source>
        <dbReference type="SAM" id="Phobius"/>
    </source>
</evidence>
<evidence type="ECO:0000256" key="3">
    <source>
        <dbReference type="ARBA" id="ARBA00022692"/>
    </source>
</evidence>
<dbReference type="PANTHER" id="PTHR30509:SF9">
    <property type="entry name" value="MULTIDRUG RESISTANCE PROTEIN MDTO"/>
    <property type="match status" value="1"/>
</dbReference>
<keyword evidence="10" id="KW-1185">Reference proteome</keyword>
<evidence type="ECO:0000256" key="5">
    <source>
        <dbReference type="ARBA" id="ARBA00023136"/>
    </source>
</evidence>
<dbReference type="PANTHER" id="PTHR30509">
    <property type="entry name" value="P-HYDROXYBENZOIC ACID EFFLUX PUMP SUBUNIT-RELATED"/>
    <property type="match status" value="1"/>
</dbReference>
<dbReference type="EMBL" id="QKWJ01000003">
    <property type="protein sequence ID" value="RDK11438.1"/>
    <property type="molecule type" value="Genomic_DNA"/>
</dbReference>
<keyword evidence="2" id="KW-1003">Cell membrane</keyword>
<sequence>MSTQAAHRPGASSASALAWMPAWIRAELAPFPGRTRATWRFVLSAALVTVISMALQVPNLPLSLIVVFITARENTVLTRISGIILVIGAVMAVAAGLLLVKFTIDYPLLRILGACAIAFCGMYFMRISKLGPIGFLVAMFVFYFQSFVDLGIGPEALVRTLLWVWVAMTYAIVLTITVNLLFLPSRPARLLIDEMRRQLDHVLDQLEARRTQTPLRPRSMASVAQGVLLLHRHVAFAVEGDKAWRRDRARHLARIAAMDRLATAAAHLSRLPMGALSPAQAAKVGVLHAHCRALRTSLHDGTPFTCAPLAVGTADGPLDSVLSEMGHALQAAGEPEPLPAAPMKREPLVYPDAFSNPAYGRFALKTVLSAMLCYLFYSAVQWPGIHTAMLTCFVIALPSLGAMSHKGLARVVGCALGSVVTLAATVIIIPHLDTITGLLALTLPIIAAGAWVAAGSPRTNYIGLQFVFAFGLSQLGQFGPSIDLTEIRDRMIGILVGVAVSIAVSAAIWPEREGDALKDMLGRLVRSVADLVRAAHDSRDAAARRDAVDKARLRGWSLLTQNREMQARVALEPGWQYAHDSVTPEITTALAQAQEILFAVDWLHLRMQHAGPNLPQPIADSFRAWHEYVAIRLERIAGRLDGQVLPPPAQPPADAFPAVAGASAALREPLADIVQAAHVLEDRIAQLDHRLSPPLI</sequence>
<dbReference type="Proteomes" id="UP000255165">
    <property type="component" value="Unassembled WGS sequence"/>
</dbReference>
<comment type="subcellular location">
    <subcellularLocation>
        <location evidence="1">Cell membrane</location>
        <topology evidence="1">Multi-pass membrane protein</topology>
    </subcellularLocation>
</comment>
<feature type="transmembrane region" description="Helical" evidence="7">
    <location>
        <begin position="435"/>
        <end position="454"/>
    </location>
</feature>
<dbReference type="GO" id="GO:0005886">
    <property type="term" value="C:plasma membrane"/>
    <property type="evidence" value="ECO:0007669"/>
    <property type="project" value="UniProtKB-SubCell"/>
</dbReference>
<feature type="transmembrane region" description="Helical" evidence="7">
    <location>
        <begin position="160"/>
        <end position="182"/>
    </location>
</feature>
<accession>A0A370P0Z5</accession>
<dbReference type="RefSeq" id="WP_115013252.1">
    <property type="nucleotide sequence ID" value="NZ_QKWJ01000003.1"/>
</dbReference>
<evidence type="ECO:0000313" key="9">
    <source>
        <dbReference type="EMBL" id="RDK11438.1"/>
    </source>
</evidence>
<feature type="transmembrane region" description="Helical" evidence="7">
    <location>
        <begin position="408"/>
        <end position="429"/>
    </location>
</feature>
<feature type="transmembrane region" description="Helical" evidence="7">
    <location>
        <begin position="106"/>
        <end position="125"/>
    </location>
</feature>
<dbReference type="InterPro" id="IPR049453">
    <property type="entry name" value="Memb_transporter_dom"/>
</dbReference>
<keyword evidence="4 7" id="KW-1133">Transmembrane helix</keyword>
<dbReference type="Pfam" id="PF13515">
    <property type="entry name" value="FUSC_2"/>
    <property type="match status" value="1"/>
</dbReference>
<evidence type="ECO:0000256" key="2">
    <source>
        <dbReference type="ARBA" id="ARBA00022475"/>
    </source>
</evidence>
<feature type="transmembrane region" description="Helical" evidence="7">
    <location>
        <begin position="42"/>
        <end position="68"/>
    </location>
</feature>
<organism evidence="9 10">
    <name type="scientific">Cupriavidus lacunae</name>
    <dbReference type="NCBI Taxonomy" id="2666307"/>
    <lineage>
        <taxon>Bacteria</taxon>
        <taxon>Pseudomonadati</taxon>
        <taxon>Pseudomonadota</taxon>
        <taxon>Betaproteobacteria</taxon>
        <taxon>Burkholderiales</taxon>
        <taxon>Burkholderiaceae</taxon>
        <taxon>Cupriavidus</taxon>
    </lineage>
</organism>
<comment type="similarity">
    <text evidence="6">Belongs to the YccS/YhfK family.</text>
</comment>
<evidence type="ECO:0000259" key="8">
    <source>
        <dbReference type="Pfam" id="PF13515"/>
    </source>
</evidence>
<feature type="domain" description="Integral membrane bound transporter" evidence="8">
    <location>
        <begin position="372"/>
        <end position="504"/>
    </location>
</feature>
<comment type="caution">
    <text evidence="9">The sequence shown here is derived from an EMBL/GenBank/DDBJ whole genome shotgun (WGS) entry which is preliminary data.</text>
</comment>
<feature type="transmembrane region" description="Helical" evidence="7">
    <location>
        <begin position="80"/>
        <end position="100"/>
    </location>
</feature>
<keyword evidence="3 7" id="KW-0812">Transmembrane</keyword>
<protein>
    <submittedName>
        <fullName evidence="9">FUSC family protein</fullName>
    </submittedName>
</protein>
<evidence type="ECO:0000313" key="10">
    <source>
        <dbReference type="Proteomes" id="UP000255165"/>
    </source>
</evidence>
<evidence type="ECO:0000256" key="6">
    <source>
        <dbReference type="ARBA" id="ARBA00043993"/>
    </source>
</evidence>
<reference evidence="9 10" key="1">
    <citation type="submission" date="2018-06" db="EMBL/GenBank/DDBJ databases">
        <authorList>
            <person name="Feng T."/>
            <person name="Jeon C.O."/>
        </authorList>
    </citation>
    <scope>NUCLEOTIDE SEQUENCE [LARGE SCALE GENOMIC DNA]</scope>
    <source>
        <strain evidence="9 10">S23</strain>
    </source>
</reference>
<feature type="transmembrane region" description="Helical" evidence="7">
    <location>
        <begin position="383"/>
        <end position="401"/>
    </location>
</feature>
<dbReference type="AlphaFoldDB" id="A0A370P0Z5"/>
<feature type="transmembrane region" description="Helical" evidence="7">
    <location>
        <begin position="130"/>
        <end position="148"/>
    </location>
</feature>
<name>A0A370P0Z5_9BURK</name>
<keyword evidence="5 7" id="KW-0472">Membrane</keyword>
<proteinExistence type="inferred from homology"/>
<evidence type="ECO:0000256" key="1">
    <source>
        <dbReference type="ARBA" id="ARBA00004651"/>
    </source>
</evidence>
<feature type="transmembrane region" description="Helical" evidence="7">
    <location>
        <begin position="491"/>
        <end position="510"/>
    </location>
</feature>